<evidence type="ECO:0000313" key="2">
    <source>
        <dbReference type="EMBL" id="KAF4470143.1"/>
    </source>
</evidence>
<dbReference type="AlphaFoldDB" id="A0A8H4LM53"/>
<gene>
    <name evidence="2" type="ORF">FALBO_2942</name>
</gene>
<feature type="domain" description="DUF7580" evidence="1">
    <location>
        <begin position="168"/>
        <end position="500"/>
    </location>
</feature>
<sequence length="528" mass="59411">MKGVSTIQSFRVYKHGLKRLIQALGTEYVNLQNVYERLLVGIAPSHRIEAMIDDPFGELWREAQLLGRLRLRLWRSFKNFEDTVHDMREAVQEMMEKLGIGPDGEVEWIEHTSIRRQYKRVSFILQRSNYHDLLTRIREGVSSLQNMAIMNVNMESDRILRSQVRLNQLVNVTSNNIYHALRSTMTCRCQRLHEVGLRLTPPSRTIVPQDSDDDVIKELQFRLIISHMGPLATPSVRQWSEVLLQSARSQVREEPTTPLATKSSSSKKSVKFSVRSSVSSTNEFMQASAIIQPATATFSLGSAAMPVDSGMPQQIRDLCETMQTTEKRRSGDNCGHIQDHMSAKPSEYGVYFMDCLGDCENYVLVPLKDVLRDQSNGTLPPMLYSDKLRLAWVIACSVLQMQETPWIPSCPTHDDFYVVQKGGVPQYQNGFVLKHLPDRGGPGSTSTSTTSSARPTLLSLGIILIELILGQPLESLQPQDTPASQLSPSYEAANKFLGRVNMLGDLGISAPCNVVSVRYLKARTRRVS</sequence>
<proteinExistence type="predicted"/>
<keyword evidence="3" id="KW-1185">Reference proteome</keyword>
<name>A0A8H4LM53_9HYPO</name>
<dbReference type="InterPro" id="IPR056002">
    <property type="entry name" value="DUF7580"/>
</dbReference>
<dbReference type="Pfam" id="PF24476">
    <property type="entry name" value="DUF7580"/>
    <property type="match status" value="1"/>
</dbReference>
<accession>A0A8H4LM53</accession>
<dbReference type="Proteomes" id="UP000554235">
    <property type="component" value="Unassembled WGS sequence"/>
</dbReference>
<protein>
    <recommendedName>
        <fullName evidence="1">DUF7580 domain-containing protein</fullName>
    </recommendedName>
</protein>
<evidence type="ECO:0000313" key="3">
    <source>
        <dbReference type="Proteomes" id="UP000554235"/>
    </source>
</evidence>
<comment type="caution">
    <text evidence="2">The sequence shown here is derived from an EMBL/GenBank/DDBJ whole genome shotgun (WGS) entry which is preliminary data.</text>
</comment>
<reference evidence="2 3" key="1">
    <citation type="submission" date="2020-01" db="EMBL/GenBank/DDBJ databases">
        <title>Identification and distribution of gene clusters putatively required for synthesis of sphingolipid metabolism inhibitors in phylogenetically diverse species of the filamentous fungus Fusarium.</title>
        <authorList>
            <person name="Kim H.-S."/>
            <person name="Busman M."/>
            <person name="Brown D.W."/>
            <person name="Divon H."/>
            <person name="Uhlig S."/>
            <person name="Proctor R.H."/>
        </authorList>
    </citation>
    <scope>NUCLEOTIDE SEQUENCE [LARGE SCALE GENOMIC DNA]</scope>
    <source>
        <strain evidence="2 3">NRRL 20459</strain>
    </source>
</reference>
<evidence type="ECO:0000259" key="1">
    <source>
        <dbReference type="Pfam" id="PF24476"/>
    </source>
</evidence>
<dbReference type="PANTHER" id="PTHR35186:SF4">
    <property type="entry name" value="PRION-INHIBITION AND PROPAGATION HELO DOMAIN-CONTAINING PROTEIN"/>
    <property type="match status" value="1"/>
</dbReference>
<dbReference type="OrthoDB" id="3565018at2759"/>
<organism evidence="2 3">
    <name type="scientific">Fusarium albosuccineum</name>
    <dbReference type="NCBI Taxonomy" id="1237068"/>
    <lineage>
        <taxon>Eukaryota</taxon>
        <taxon>Fungi</taxon>
        <taxon>Dikarya</taxon>
        <taxon>Ascomycota</taxon>
        <taxon>Pezizomycotina</taxon>
        <taxon>Sordariomycetes</taxon>
        <taxon>Hypocreomycetidae</taxon>
        <taxon>Hypocreales</taxon>
        <taxon>Nectriaceae</taxon>
        <taxon>Fusarium</taxon>
        <taxon>Fusarium decemcellulare species complex</taxon>
    </lineage>
</organism>
<dbReference type="PANTHER" id="PTHR35186">
    <property type="entry name" value="ANK_REP_REGION DOMAIN-CONTAINING PROTEIN"/>
    <property type="match status" value="1"/>
</dbReference>
<dbReference type="EMBL" id="JAADYS010000389">
    <property type="protein sequence ID" value="KAF4470143.1"/>
    <property type="molecule type" value="Genomic_DNA"/>
</dbReference>